<name>A0A080M9E8_9PROT</name>
<protein>
    <submittedName>
        <fullName evidence="1">Uncharacterized protein</fullName>
    </submittedName>
</protein>
<reference evidence="1 2" key="1">
    <citation type="submission" date="2014-02" db="EMBL/GenBank/DDBJ databases">
        <title>Expanding our view of genomic diversity in Candidatus Accumulibacter clades.</title>
        <authorList>
            <person name="Skennerton C.T."/>
            <person name="Barr J.J."/>
            <person name="Slater F.R."/>
            <person name="Bond P.L."/>
            <person name="Tyson G.W."/>
        </authorList>
    </citation>
    <scope>NUCLEOTIDE SEQUENCE [LARGE SCALE GENOMIC DNA]</scope>
    <source>
        <strain evidence="2">BA-91</strain>
    </source>
</reference>
<accession>A0A080M9E8</accession>
<gene>
    <name evidence="1" type="ORF">AW09_000996</name>
</gene>
<evidence type="ECO:0000313" key="1">
    <source>
        <dbReference type="EMBL" id="KFB73749.1"/>
    </source>
</evidence>
<dbReference type="EMBL" id="JDVG02000169">
    <property type="protein sequence ID" value="KFB73749.1"/>
    <property type="molecule type" value="Genomic_DNA"/>
</dbReference>
<dbReference type="AlphaFoldDB" id="A0A080M9E8"/>
<evidence type="ECO:0000313" key="2">
    <source>
        <dbReference type="Proteomes" id="UP000020077"/>
    </source>
</evidence>
<organism evidence="1 2">
    <name type="scientific">Candidatus Accumulibacter phosphatis</name>
    <dbReference type="NCBI Taxonomy" id="327160"/>
    <lineage>
        <taxon>Bacteria</taxon>
        <taxon>Pseudomonadati</taxon>
        <taxon>Pseudomonadota</taxon>
        <taxon>Betaproteobacteria</taxon>
        <taxon>Candidatus Accumulibacter</taxon>
    </lineage>
</organism>
<proteinExistence type="predicted"/>
<sequence length="524" mass="56349">MDHADTLRALAAQYEREPAGRRAKLNDLRALAGGYIKARGTSIMDAAAIGFAFDVVFSESAFDVSKITPEMASAWEQAYPNVSIESLAGRSTEDLAGAISGWKGKLFEVEVANRLNAGEWVGNLHLEAGQHAQLAASATQPGWDLQILNGDGSVADALQLKATESVRYVHEALERYPDTPILATHEVASKLIDHGTVIDSGLHNDILTESVSEHVADASADAFSDGLIGAMPVSIIVVTEAARVLSGKKTVDAALASGGDRLAKGVLAGAVAAGVSVVATPFVGAIAGFMTRLFLSSEPDVQQAPETSLVPPDMDRMRNVASRCTDVVHALEPFYPCPARASRPKPNAFLNDRQELLSLVDSTTRLAIVRGSMPLNDWIESMVARDTSSLDEPALTQHLADLQQIQRERWVDKAFPASGFLDQLGRAFAGNHGELTRKLGEAIKLQRLLLKKFSGELSQADVQQIEHLQMTPTERYALEAMARVAAIMAKRGIQISQAQVAEIMAKQGIQVTWIDGRCVVDRSK</sequence>
<dbReference type="Proteomes" id="UP000020077">
    <property type="component" value="Unassembled WGS sequence"/>
</dbReference>
<comment type="caution">
    <text evidence="1">The sequence shown here is derived from an EMBL/GenBank/DDBJ whole genome shotgun (WGS) entry which is preliminary data.</text>
</comment>